<feature type="compositionally biased region" description="Low complexity" evidence="1">
    <location>
        <begin position="8"/>
        <end position="19"/>
    </location>
</feature>
<name>A0AAW1I2W3_SAPOF</name>
<evidence type="ECO:0000256" key="1">
    <source>
        <dbReference type="SAM" id="MobiDB-lite"/>
    </source>
</evidence>
<protein>
    <submittedName>
        <fullName evidence="3">Uncharacterized protein</fullName>
    </submittedName>
</protein>
<dbReference type="PANTHER" id="PTHR10811">
    <property type="entry name" value="FRINGE-RELATED"/>
    <property type="match status" value="1"/>
</dbReference>
<feature type="transmembrane region" description="Helical" evidence="2">
    <location>
        <begin position="50"/>
        <end position="68"/>
    </location>
</feature>
<keyword evidence="2" id="KW-1133">Transmembrane helix</keyword>
<dbReference type="AlphaFoldDB" id="A0AAW1I2W3"/>
<comment type="caution">
    <text evidence="3">The sequence shown here is derived from an EMBL/GenBank/DDBJ whole genome shotgun (WGS) entry which is preliminary data.</text>
</comment>
<dbReference type="Pfam" id="PF04646">
    <property type="entry name" value="DUF604"/>
    <property type="match status" value="1"/>
</dbReference>
<evidence type="ECO:0000313" key="3">
    <source>
        <dbReference type="EMBL" id="KAK9683336.1"/>
    </source>
</evidence>
<feature type="region of interest" description="Disordered" evidence="1">
    <location>
        <begin position="1"/>
        <end position="29"/>
    </location>
</feature>
<feature type="compositionally biased region" description="Polar residues" evidence="1">
    <location>
        <begin position="20"/>
        <end position="29"/>
    </location>
</feature>
<feature type="region of interest" description="Disordered" evidence="1">
    <location>
        <begin position="150"/>
        <end position="176"/>
    </location>
</feature>
<evidence type="ECO:0000313" key="4">
    <source>
        <dbReference type="Proteomes" id="UP001443914"/>
    </source>
</evidence>
<reference evidence="3" key="1">
    <citation type="submission" date="2024-03" db="EMBL/GenBank/DDBJ databases">
        <title>WGS assembly of Saponaria officinalis var. Norfolk2.</title>
        <authorList>
            <person name="Jenkins J."/>
            <person name="Shu S."/>
            <person name="Grimwood J."/>
            <person name="Barry K."/>
            <person name="Goodstein D."/>
            <person name="Schmutz J."/>
            <person name="Leebens-Mack J."/>
            <person name="Osbourn A."/>
        </authorList>
    </citation>
    <scope>NUCLEOTIDE SEQUENCE [LARGE SCALE GENOMIC DNA]</scope>
    <source>
        <strain evidence="3">JIC</strain>
    </source>
</reference>
<keyword evidence="2" id="KW-0472">Membrane</keyword>
<accession>A0AAW1I2W3</accession>
<dbReference type="FunFam" id="3.90.550.50:FF:000006">
    <property type="entry name" value="Fringe-related protein-like"/>
    <property type="match status" value="1"/>
</dbReference>
<dbReference type="EMBL" id="JBDFQZ010000010">
    <property type="protein sequence ID" value="KAK9683336.1"/>
    <property type="molecule type" value="Genomic_DNA"/>
</dbReference>
<gene>
    <name evidence="3" type="ORF">RND81_10G133200</name>
</gene>
<keyword evidence="2" id="KW-0812">Transmembrane</keyword>
<dbReference type="Gene3D" id="3.90.550.50">
    <property type="match status" value="1"/>
</dbReference>
<proteinExistence type="predicted"/>
<organism evidence="3 4">
    <name type="scientific">Saponaria officinalis</name>
    <name type="common">Common soapwort</name>
    <name type="synonym">Lychnis saponaria</name>
    <dbReference type="NCBI Taxonomy" id="3572"/>
    <lineage>
        <taxon>Eukaryota</taxon>
        <taxon>Viridiplantae</taxon>
        <taxon>Streptophyta</taxon>
        <taxon>Embryophyta</taxon>
        <taxon>Tracheophyta</taxon>
        <taxon>Spermatophyta</taxon>
        <taxon>Magnoliopsida</taxon>
        <taxon>eudicotyledons</taxon>
        <taxon>Gunneridae</taxon>
        <taxon>Pentapetalae</taxon>
        <taxon>Caryophyllales</taxon>
        <taxon>Caryophyllaceae</taxon>
        <taxon>Caryophylleae</taxon>
        <taxon>Saponaria</taxon>
    </lineage>
</organism>
<keyword evidence="4" id="KW-1185">Reference proteome</keyword>
<evidence type="ECO:0000256" key="2">
    <source>
        <dbReference type="SAM" id="Phobius"/>
    </source>
</evidence>
<sequence>MALHHPQSTTTNTNVTSPTKLYSDNTTATTKPPFSPSLQYCDFLLRLTKAALTFLFLLTISLLAFSSFSSTTTSATTRFFPLSITSSSPSSSASLCRANFSGPTPSQTRPDHILFSLSGSAATWPDRRRYSHLWWSPSNLTRGFVWLDRPPSPTTGPSTGPSYRVSSGHRAENEKSSDRIARILKDSFEMNLPEVRWFVMGDDDTVFFPANLAVVLGNYDHRRMYYVGGNSESVEQDVMHGYSTAFGGGGFAVSYSLACELVSILEGCIKRYHNYYGSDEKVSACVGELGVPLTRELGFHQLDIRGDPYGLLAAHPVAPLVSLHHLDAVKPLFPGQSQVDSLEKLMQSYHVDPGLTLQQSICYDHKRKWSVSIAWGYTAQLYPSLISSRVLSTPLQTFRTWRSHSYGPFVFNTRPFKDDPCERPIIYYLDKVQDVGGGKTVSVYKRVDTADAGGKCKQLTYKYAMLVEKITVTATKTSPDMWLKAPRRQCCEITNSWTLTSNLRVMVRSCKPREAMSI</sequence>
<dbReference type="InterPro" id="IPR006740">
    <property type="entry name" value="DUF604"/>
</dbReference>
<feature type="region of interest" description="Disordered" evidence="1">
    <location>
        <begin position="86"/>
        <end position="107"/>
    </location>
</feature>
<dbReference type="Proteomes" id="UP001443914">
    <property type="component" value="Unassembled WGS sequence"/>
</dbReference>